<name>A0A1R4I7B9_9MICO</name>
<dbReference type="EMBL" id="FUKO01000002">
    <property type="protein sequence ID" value="SJN15727.1"/>
    <property type="molecule type" value="Genomic_DNA"/>
</dbReference>
<feature type="transmembrane region" description="Helical" evidence="2">
    <location>
        <begin position="37"/>
        <end position="59"/>
    </location>
</feature>
<sequence length="128" mass="14553">MIRLLWAASVHTRYFLRRYMPTNRLLDAIRTRRGLKWGVPAMLLIGPYLLAASICTNLIKDGGPGWLNILVILFIWNALKFLIMGPVSVILLARVRIHEAVQRRQARRAQAAATEPQPVEYQPAGVMH</sequence>
<keyword evidence="2" id="KW-0472">Membrane</keyword>
<dbReference type="RefSeq" id="WP_087129501.1">
    <property type="nucleotide sequence ID" value="NZ_FUKO01000002.1"/>
</dbReference>
<keyword evidence="4" id="KW-1185">Reference proteome</keyword>
<proteinExistence type="predicted"/>
<evidence type="ECO:0008006" key="5">
    <source>
        <dbReference type="Google" id="ProtNLM"/>
    </source>
</evidence>
<keyword evidence="2" id="KW-1133">Transmembrane helix</keyword>
<evidence type="ECO:0000313" key="3">
    <source>
        <dbReference type="EMBL" id="SJN15727.1"/>
    </source>
</evidence>
<gene>
    <name evidence="3" type="ORF">FM104_00515</name>
</gene>
<feature type="transmembrane region" description="Helical" evidence="2">
    <location>
        <begin position="65"/>
        <end position="93"/>
    </location>
</feature>
<accession>A0A1R4I7B9</accession>
<dbReference type="OrthoDB" id="4774131at2"/>
<protein>
    <recommendedName>
        <fullName evidence="5">Sulfate permease</fullName>
    </recommendedName>
</protein>
<dbReference type="AlphaFoldDB" id="A0A1R4I7B9"/>
<evidence type="ECO:0000313" key="4">
    <source>
        <dbReference type="Proteomes" id="UP000196320"/>
    </source>
</evidence>
<evidence type="ECO:0000256" key="1">
    <source>
        <dbReference type="SAM" id="MobiDB-lite"/>
    </source>
</evidence>
<evidence type="ECO:0000256" key="2">
    <source>
        <dbReference type="SAM" id="Phobius"/>
    </source>
</evidence>
<feature type="region of interest" description="Disordered" evidence="1">
    <location>
        <begin position="108"/>
        <end position="128"/>
    </location>
</feature>
<dbReference type="Proteomes" id="UP000196320">
    <property type="component" value="Unassembled WGS sequence"/>
</dbReference>
<organism evidence="3 4">
    <name type="scientific">Microbacterium esteraromaticum</name>
    <dbReference type="NCBI Taxonomy" id="57043"/>
    <lineage>
        <taxon>Bacteria</taxon>
        <taxon>Bacillati</taxon>
        <taxon>Actinomycetota</taxon>
        <taxon>Actinomycetes</taxon>
        <taxon>Micrococcales</taxon>
        <taxon>Microbacteriaceae</taxon>
        <taxon>Microbacterium</taxon>
    </lineage>
</organism>
<reference evidence="3 4" key="1">
    <citation type="submission" date="2017-02" db="EMBL/GenBank/DDBJ databases">
        <authorList>
            <person name="Peterson S.W."/>
        </authorList>
    </citation>
    <scope>NUCLEOTIDE SEQUENCE [LARGE SCALE GENOMIC DNA]</scope>
    <source>
        <strain evidence="3 4">B Mb 05.01</strain>
    </source>
</reference>
<keyword evidence="2" id="KW-0812">Transmembrane</keyword>